<feature type="compositionally biased region" description="Basic and acidic residues" evidence="7">
    <location>
        <begin position="250"/>
        <end position="261"/>
    </location>
</feature>
<dbReference type="PANTHER" id="PTHR13104">
    <property type="entry name" value="MED-6-RELATED"/>
    <property type="match status" value="1"/>
</dbReference>
<dbReference type="InParanoid" id="D8LXV4"/>
<keyword evidence="3 6" id="KW-0805">Transcription regulation</keyword>
<dbReference type="OrthoDB" id="344220at2759"/>
<gene>
    <name evidence="6" type="primary">MED6</name>
    <name evidence="8" type="ORF">GSBLH_T00000752001</name>
</gene>
<dbReference type="Gene3D" id="3.10.450.580">
    <property type="entry name" value="Mediator complex, subunit Med6"/>
    <property type="match status" value="1"/>
</dbReference>
<protein>
    <recommendedName>
        <fullName evidence="6">Mediator of RNA polymerase II transcription subunit 6</fullName>
    </recommendedName>
    <alternativeName>
        <fullName evidence="6">Mediator complex subunit 6</fullName>
    </alternativeName>
</protein>
<dbReference type="Pfam" id="PF04934">
    <property type="entry name" value="Med6"/>
    <property type="match status" value="1"/>
</dbReference>
<organism evidence="8">
    <name type="scientific">Blastocystis hominis</name>
    <dbReference type="NCBI Taxonomy" id="12968"/>
    <lineage>
        <taxon>Eukaryota</taxon>
        <taxon>Sar</taxon>
        <taxon>Stramenopiles</taxon>
        <taxon>Bigyra</taxon>
        <taxon>Opalozoa</taxon>
        <taxon>Opalinata</taxon>
        <taxon>Blastocystidae</taxon>
        <taxon>Blastocystis</taxon>
    </lineage>
</organism>
<dbReference type="GeneID" id="24918045"/>
<dbReference type="InterPro" id="IPR007018">
    <property type="entry name" value="Mediator_Med6"/>
</dbReference>
<comment type="similarity">
    <text evidence="2 6">Belongs to the Mediator complex subunit 6 family.</text>
</comment>
<keyword evidence="4 6" id="KW-0804">Transcription</keyword>
<evidence type="ECO:0000313" key="8">
    <source>
        <dbReference type="EMBL" id="CBK20409.2"/>
    </source>
</evidence>
<evidence type="ECO:0000313" key="9">
    <source>
        <dbReference type="Proteomes" id="UP000008312"/>
    </source>
</evidence>
<evidence type="ECO:0000256" key="7">
    <source>
        <dbReference type="SAM" id="MobiDB-lite"/>
    </source>
</evidence>
<accession>D8LXV4</accession>
<evidence type="ECO:0000256" key="6">
    <source>
        <dbReference type="RuleBase" id="RU364143"/>
    </source>
</evidence>
<evidence type="ECO:0000256" key="1">
    <source>
        <dbReference type="ARBA" id="ARBA00004123"/>
    </source>
</evidence>
<dbReference type="Proteomes" id="UP000008312">
    <property type="component" value="Unassembled WGS sequence"/>
</dbReference>
<dbReference type="GO" id="GO:0016592">
    <property type="term" value="C:mediator complex"/>
    <property type="evidence" value="ECO:0007669"/>
    <property type="project" value="InterPro"/>
</dbReference>
<dbReference type="InterPro" id="IPR038566">
    <property type="entry name" value="Mediator_Med6_sf"/>
</dbReference>
<keyword evidence="6" id="KW-0010">Activator</keyword>
<reference evidence="8" key="1">
    <citation type="submission" date="2010-02" db="EMBL/GenBank/DDBJ databases">
        <title>Sequencing and annotation of the Blastocystis hominis genome.</title>
        <authorList>
            <person name="Wincker P."/>
        </authorList>
    </citation>
    <scope>NUCLEOTIDE SEQUENCE</scope>
    <source>
        <strain evidence="8">Singapore isolate B</strain>
    </source>
</reference>
<name>D8LXV4_BLAHO</name>
<feature type="region of interest" description="Disordered" evidence="7">
    <location>
        <begin position="236"/>
        <end position="261"/>
    </location>
</feature>
<dbReference type="RefSeq" id="XP_012894457.1">
    <property type="nucleotide sequence ID" value="XM_013039003.1"/>
</dbReference>
<evidence type="ECO:0000256" key="2">
    <source>
        <dbReference type="ARBA" id="ARBA00007526"/>
    </source>
</evidence>
<evidence type="ECO:0000256" key="4">
    <source>
        <dbReference type="ARBA" id="ARBA00023163"/>
    </source>
</evidence>
<comment type="subunit">
    <text evidence="6">Component of the Mediator complex.</text>
</comment>
<keyword evidence="5 6" id="KW-0539">Nucleus</keyword>
<dbReference type="GO" id="GO:0006357">
    <property type="term" value="P:regulation of transcription by RNA polymerase II"/>
    <property type="evidence" value="ECO:0007669"/>
    <property type="project" value="InterPro"/>
</dbReference>
<comment type="subcellular location">
    <subcellularLocation>
        <location evidence="1 6">Nucleus</location>
    </subcellularLocation>
</comment>
<proteinExistence type="inferred from homology"/>
<dbReference type="AlphaFoldDB" id="D8LXV4"/>
<evidence type="ECO:0000256" key="3">
    <source>
        <dbReference type="ARBA" id="ARBA00023015"/>
    </source>
</evidence>
<evidence type="ECO:0000256" key="5">
    <source>
        <dbReference type="ARBA" id="ARBA00023242"/>
    </source>
</evidence>
<dbReference type="EMBL" id="FN668639">
    <property type="protein sequence ID" value="CBK20409.2"/>
    <property type="molecule type" value="Genomic_DNA"/>
</dbReference>
<keyword evidence="9" id="KW-1185">Reference proteome</keyword>
<dbReference type="GO" id="GO:0003712">
    <property type="term" value="F:transcription coregulator activity"/>
    <property type="evidence" value="ECO:0007669"/>
    <property type="project" value="InterPro"/>
</dbReference>
<sequence>MVFENTNMGCRGNIRNFAEPSSIITVIEDFCFCSFMVDDQEIPDDFFLHTDNLSTVFIDQSFLLSELTKDNVIEYFKSSPFYTDSVNFRYEVEQLDDQTDGNAFFKIIKYFTHQSDEKGDVEKVVAVYYVLNGEIYQCPDLYSVAKFRLYNCIEALNRVYSELRKYVGYSPSQGHVIQMTKVVKEKTEDTEGSLVCNVTPLIGEARIRNNIIDNQARLEAMIRQMEQHFIPQAMEVEPAPKVSGESEPQGDEHSKVGEKSE</sequence>
<comment type="function">
    <text evidence="6">Component of the Mediator complex, a coactivator involved in the regulated transcription of nearly all RNA polymerase II-dependent genes. Mediator functions as a bridge to convey information from gene-specific regulatory proteins to the basal RNA polymerase II transcription machinery. Mediator is recruited to promoters by direct interactions with regulatory proteins and serves as a scaffold for the assembly of a functional preinitiation complex with RNA polymerase II and the general transcription factors.</text>
</comment>